<dbReference type="Proteomes" id="UP000541535">
    <property type="component" value="Unassembled WGS sequence"/>
</dbReference>
<keyword evidence="4" id="KW-1185">Reference proteome</keyword>
<evidence type="ECO:0000259" key="2">
    <source>
        <dbReference type="PROSITE" id="PS50405"/>
    </source>
</evidence>
<dbReference type="PROSITE" id="PS50405">
    <property type="entry name" value="GST_CTER"/>
    <property type="match status" value="1"/>
</dbReference>
<dbReference type="InterPro" id="IPR010987">
    <property type="entry name" value="Glutathione-S-Trfase_C-like"/>
</dbReference>
<dbReference type="PANTHER" id="PTHR44051">
    <property type="entry name" value="GLUTATHIONE S-TRANSFERASE-RELATED"/>
    <property type="match status" value="1"/>
</dbReference>
<dbReference type="InterPro" id="IPR040079">
    <property type="entry name" value="Glutathione_S-Trfase"/>
</dbReference>
<keyword evidence="3" id="KW-0808">Transferase</keyword>
<dbReference type="Gene3D" id="3.40.30.10">
    <property type="entry name" value="Glutaredoxin"/>
    <property type="match status" value="1"/>
</dbReference>
<reference evidence="3 4" key="1">
    <citation type="submission" date="2020-08" db="EMBL/GenBank/DDBJ databases">
        <title>Genomic Encyclopedia of Type Strains, Phase III (KMG-III): the genomes of soil and plant-associated and newly described type strains.</title>
        <authorList>
            <person name="Whitman W."/>
        </authorList>
    </citation>
    <scope>NUCLEOTIDE SEQUENCE [LARGE SCALE GENOMIC DNA]</scope>
    <source>
        <strain evidence="3 4">CECT 8897</strain>
    </source>
</reference>
<dbReference type="SUPFAM" id="SSF47616">
    <property type="entry name" value="GST C-terminal domain-like"/>
    <property type="match status" value="1"/>
</dbReference>
<dbReference type="SFLD" id="SFLDS00019">
    <property type="entry name" value="Glutathione_Transferase_(cytos"/>
    <property type="match status" value="1"/>
</dbReference>
<gene>
    <name evidence="3" type="ORF">FHS03_003729</name>
</gene>
<dbReference type="EMBL" id="JACHXD010000010">
    <property type="protein sequence ID" value="MBB3120662.1"/>
    <property type="molecule type" value="Genomic_DNA"/>
</dbReference>
<dbReference type="Pfam" id="PF13409">
    <property type="entry name" value="GST_N_2"/>
    <property type="match status" value="1"/>
</dbReference>
<organism evidence="3 4">
    <name type="scientific">Pseudoduganella violacea</name>
    <dbReference type="NCBI Taxonomy" id="1715466"/>
    <lineage>
        <taxon>Bacteria</taxon>
        <taxon>Pseudomonadati</taxon>
        <taxon>Pseudomonadota</taxon>
        <taxon>Betaproteobacteria</taxon>
        <taxon>Burkholderiales</taxon>
        <taxon>Oxalobacteraceae</taxon>
        <taxon>Telluria group</taxon>
        <taxon>Pseudoduganella</taxon>
    </lineage>
</organism>
<dbReference type="SUPFAM" id="SSF52833">
    <property type="entry name" value="Thioredoxin-like"/>
    <property type="match status" value="1"/>
</dbReference>
<dbReference type="InterPro" id="IPR004045">
    <property type="entry name" value="Glutathione_S-Trfase_N"/>
</dbReference>
<dbReference type="InterPro" id="IPR036282">
    <property type="entry name" value="Glutathione-S-Trfase_C_sf"/>
</dbReference>
<dbReference type="Pfam" id="PF13410">
    <property type="entry name" value="GST_C_2"/>
    <property type="match status" value="1"/>
</dbReference>
<dbReference type="InterPro" id="IPR036249">
    <property type="entry name" value="Thioredoxin-like_sf"/>
</dbReference>
<dbReference type="Gene3D" id="1.20.1050.10">
    <property type="match status" value="1"/>
</dbReference>
<dbReference type="AlphaFoldDB" id="A0A7W5BCK3"/>
<dbReference type="PROSITE" id="PS50404">
    <property type="entry name" value="GST_NTER"/>
    <property type="match status" value="1"/>
</dbReference>
<feature type="domain" description="GST N-terminal" evidence="1">
    <location>
        <begin position="31"/>
        <end position="113"/>
    </location>
</feature>
<dbReference type="RefSeq" id="WP_221208171.1">
    <property type="nucleotide sequence ID" value="NZ_JACHXD010000010.1"/>
</dbReference>
<dbReference type="CDD" id="cd03056">
    <property type="entry name" value="GST_N_4"/>
    <property type="match status" value="1"/>
</dbReference>
<protein>
    <submittedName>
        <fullName evidence="3">Glutathione S-transferase</fullName>
        <ecNumber evidence="3">2.5.1.18</ecNumber>
    </submittedName>
</protein>
<feature type="domain" description="GST C-terminal" evidence="2">
    <location>
        <begin position="115"/>
        <end position="244"/>
    </location>
</feature>
<dbReference type="SFLD" id="SFLDG00358">
    <property type="entry name" value="Main_(cytGST)"/>
    <property type="match status" value="1"/>
</dbReference>
<evidence type="ECO:0000313" key="3">
    <source>
        <dbReference type="EMBL" id="MBB3120662.1"/>
    </source>
</evidence>
<accession>A0A7W5BCK3</accession>
<name>A0A7W5BCK3_9BURK</name>
<evidence type="ECO:0000259" key="1">
    <source>
        <dbReference type="PROSITE" id="PS50404"/>
    </source>
</evidence>
<comment type="caution">
    <text evidence="3">The sequence shown here is derived from an EMBL/GenBank/DDBJ whole genome shotgun (WGS) entry which is preliminary data.</text>
</comment>
<dbReference type="EC" id="2.5.1.18" evidence="3"/>
<sequence>MDCPLELESKIQSVAKFTLWSNQAFASGVAAMLTLFDYLPSQNAYKVRLLLSHLGLPYRTELVSIFEGEGHAPAYLAINPTGAVPAIRLDDGRVLAESNAILTFLAHGTRYLPADAFAAAKVQQWMSFEQDYVVNIASLRHWTTTGKLARRPAALVEMRRAGGLRALQILERELSSSSFIAGDDYSIADISLFAYTHRADEAGLPLREFPPCLRLDRTRARPAGLPRRAPPLFHRSAFQRRAALIIVRRGR</sequence>
<dbReference type="GO" id="GO:0004364">
    <property type="term" value="F:glutathione transferase activity"/>
    <property type="evidence" value="ECO:0007669"/>
    <property type="project" value="UniProtKB-EC"/>
</dbReference>
<proteinExistence type="predicted"/>
<evidence type="ECO:0000313" key="4">
    <source>
        <dbReference type="Proteomes" id="UP000541535"/>
    </source>
</evidence>
<dbReference type="PANTHER" id="PTHR44051:SF8">
    <property type="entry name" value="GLUTATHIONE S-TRANSFERASE GSTA"/>
    <property type="match status" value="1"/>
</dbReference>